<dbReference type="InterPro" id="IPR023228">
    <property type="entry name" value="SAM_OH_AdoTrfase_N_sf"/>
</dbReference>
<dbReference type="OrthoDB" id="9792195at2"/>
<dbReference type="InterPro" id="IPR023227">
    <property type="entry name" value="SAM_OH_AdoTrfase_C_sf"/>
</dbReference>
<dbReference type="Gene3D" id="3.40.50.10790">
    <property type="entry name" value="S-adenosyl-l-methionine hydroxide adenosyltransferase, N-terminal"/>
    <property type="match status" value="1"/>
</dbReference>
<dbReference type="SUPFAM" id="SSF102522">
    <property type="entry name" value="Bacterial fluorinating enzyme, N-terminal domain"/>
    <property type="match status" value="1"/>
</dbReference>
<dbReference type="Pfam" id="PF20257">
    <property type="entry name" value="SAM_HAT_C"/>
    <property type="match status" value="1"/>
</dbReference>
<dbReference type="Pfam" id="PF01887">
    <property type="entry name" value="SAM_HAT_N"/>
    <property type="match status" value="1"/>
</dbReference>
<feature type="domain" description="S-adenosyl-l-methionine hydroxide adenosyltransferase C-terminal" evidence="4">
    <location>
        <begin position="172"/>
        <end position="257"/>
    </location>
</feature>
<dbReference type="PIRSF" id="PIRSF006779">
    <property type="entry name" value="UCP006779"/>
    <property type="match status" value="1"/>
</dbReference>
<dbReference type="PANTHER" id="PTHR35092:SF1">
    <property type="entry name" value="CHLORINASE MJ1651"/>
    <property type="match status" value="1"/>
</dbReference>
<proteinExistence type="inferred from homology"/>
<dbReference type="Proteomes" id="UP000298602">
    <property type="component" value="Chromosome"/>
</dbReference>
<evidence type="ECO:0000256" key="2">
    <source>
        <dbReference type="ARBA" id="ARBA00024035"/>
    </source>
</evidence>
<evidence type="ECO:0000259" key="4">
    <source>
        <dbReference type="Pfam" id="PF20257"/>
    </source>
</evidence>
<comment type="similarity">
    <text evidence="2">Belongs to the SAM hydrolase / SAM-dependent halogenase family.</text>
</comment>
<organism evidence="5 6">
    <name type="scientific">Desulfoglaeba alkanexedens ALDC</name>
    <dbReference type="NCBI Taxonomy" id="980445"/>
    <lineage>
        <taxon>Bacteria</taxon>
        <taxon>Pseudomonadati</taxon>
        <taxon>Thermodesulfobacteriota</taxon>
        <taxon>Syntrophobacteria</taxon>
        <taxon>Syntrophobacterales</taxon>
        <taxon>Syntrophobacteraceae</taxon>
        <taxon>Desulfoglaeba</taxon>
    </lineage>
</organism>
<accession>A0A4P8L5B6</accession>
<sequence>MRPVITLLTDFGLEDGYVAAMKAVMLRICPEVLFVDITHTIPPQNVRSGAFVLETVVRDFPAGTVHLAVVDPGVGTERLPIAVKAADSFFVGPDNGLFSWILGKEPNWQVRILADSRFRRPAASSTFHGRDIFAPAAAHLARGVSFQELGPVCRPRIEPWFAIQRERDGLSGQVVHVDRFGNVVTNIHRDHLPEALTRSDYTIQAGPAVIERTVRTYGEAPPSLPVALVGSSGYLEIAVNQGNAAELLGLVEGQPVRVRFRYLDPPR</sequence>
<evidence type="ECO:0000313" key="6">
    <source>
        <dbReference type="Proteomes" id="UP000298602"/>
    </source>
</evidence>
<evidence type="ECO:0000259" key="3">
    <source>
        <dbReference type="Pfam" id="PF01887"/>
    </source>
</evidence>
<gene>
    <name evidence="5" type="ORF">FDQ92_07105</name>
</gene>
<dbReference type="KEGG" id="dax:FDQ92_07105"/>
<dbReference type="SUPFAM" id="SSF101852">
    <property type="entry name" value="Bacterial fluorinating enzyme, C-terminal domain"/>
    <property type="match status" value="1"/>
</dbReference>
<reference evidence="5 6" key="2">
    <citation type="submission" date="2019-05" db="EMBL/GenBank/DDBJ databases">
        <authorList>
            <person name="Suflita J.M."/>
            <person name="Marks C.R."/>
        </authorList>
    </citation>
    <scope>NUCLEOTIDE SEQUENCE [LARGE SCALE GENOMIC DNA]</scope>
    <source>
        <strain evidence="5 6">ALDC</strain>
    </source>
</reference>
<dbReference type="InterPro" id="IPR002747">
    <property type="entry name" value="SAM_OH_AdoTrfase"/>
</dbReference>
<dbReference type="EMBL" id="CP040098">
    <property type="protein sequence ID" value="QCQ21962.1"/>
    <property type="molecule type" value="Genomic_DNA"/>
</dbReference>
<dbReference type="PANTHER" id="PTHR35092">
    <property type="entry name" value="CHLORINASE MJ1651"/>
    <property type="match status" value="1"/>
</dbReference>
<feature type="domain" description="S-adenosyl-l-methionine hydroxide adenosyltransferase N-terminal" evidence="3">
    <location>
        <begin position="5"/>
        <end position="150"/>
    </location>
</feature>
<name>A0A4P8L5B6_9BACT</name>
<keyword evidence="1" id="KW-0949">S-adenosyl-L-methionine</keyword>
<dbReference type="InterPro" id="IPR046469">
    <property type="entry name" value="SAM_HAT_N"/>
</dbReference>
<dbReference type="InterPro" id="IPR046470">
    <property type="entry name" value="SAM_HAT_C"/>
</dbReference>
<keyword evidence="6" id="KW-1185">Reference proteome</keyword>
<dbReference type="RefSeq" id="WP_137423931.1">
    <property type="nucleotide sequence ID" value="NZ_CP040098.1"/>
</dbReference>
<dbReference type="Gene3D" id="2.40.30.90">
    <property type="entry name" value="Bacterial fluorinating enzyme like"/>
    <property type="match status" value="1"/>
</dbReference>
<reference evidence="5 6" key="1">
    <citation type="submission" date="2019-05" db="EMBL/GenBank/DDBJ databases">
        <title>The Complete Genome Sequence of the n-alkane-degrading Desulfoglaeba alkanexedens ALDC reveals multiple alkylsuccinate synthase gene clusters.</title>
        <authorList>
            <person name="Callaghan A.V."/>
            <person name="Davidova I.A."/>
            <person name="Duncan K.E."/>
            <person name="Morris B."/>
            <person name="McInerney M.J."/>
        </authorList>
    </citation>
    <scope>NUCLEOTIDE SEQUENCE [LARGE SCALE GENOMIC DNA]</scope>
    <source>
        <strain evidence="5 6">ALDC</strain>
    </source>
</reference>
<evidence type="ECO:0000313" key="5">
    <source>
        <dbReference type="EMBL" id="QCQ21962.1"/>
    </source>
</evidence>
<evidence type="ECO:0000256" key="1">
    <source>
        <dbReference type="ARBA" id="ARBA00022691"/>
    </source>
</evidence>
<dbReference type="AlphaFoldDB" id="A0A4P8L5B6"/>
<protein>
    <submittedName>
        <fullName evidence="5">SAM-dependent chlorinase/fluorinase</fullName>
    </submittedName>
</protein>